<name>A0A2M4D9E6_ANODA</name>
<accession>A0A2M4D9E6</accession>
<organism evidence="1">
    <name type="scientific">Anopheles darlingi</name>
    <name type="common">Mosquito</name>
    <dbReference type="NCBI Taxonomy" id="43151"/>
    <lineage>
        <taxon>Eukaryota</taxon>
        <taxon>Metazoa</taxon>
        <taxon>Ecdysozoa</taxon>
        <taxon>Arthropoda</taxon>
        <taxon>Hexapoda</taxon>
        <taxon>Insecta</taxon>
        <taxon>Pterygota</taxon>
        <taxon>Neoptera</taxon>
        <taxon>Endopterygota</taxon>
        <taxon>Diptera</taxon>
        <taxon>Nematocera</taxon>
        <taxon>Culicoidea</taxon>
        <taxon>Culicidae</taxon>
        <taxon>Anophelinae</taxon>
        <taxon>Anopheles</taxon>
    </lineage>
</organism>
<dbReference type="AlphaFoldDB" id="A0A2M4D9E6"/>
<sequence>MVDVCFGMFLARVAAASGQQRTKIFGPSRIRSVQFRGLLAGFLLLFRFWRGHIERKDERPVLLSCLQIHVACIEHVHPGRHEFEHHGRIVRTEAEPYPFLWQCLTDGRYDRQDGLAGYSRNEARIVRVQSFDQITSEIVLRLSQPLDRLLAQLLTVPANDGSNQTGVVAAKLLRFTVPLETLLNERFCTFHRFLFPFLRAAELRVPIVQWDV</sequence>
<reference evidence="1" key="1">
    <citation type="submission" date="2018-01" db="EMBL/GenBank/DDBJ databases">
        <title>An insight into the sialome of Amazonian anophelines.</title>
        <authorList>
            <person name="Ribeiro J.M."/>
            <person name="Scarpassa V."/>
            <person name="Calvo E."/>
        </authorList>
    </citation>
    <scope>NUCLEOTIDE SEQUENCE</scope>
</reference>
<dbReference type="EMBL" id="GGFL01010026">
    <property type="protein sequence ID" value="MBW74204.1"/>
    <property type="molecule type" value="Transcribed_RNA"/>
</dbReference>
<evidence type="ECO:0000313" key="1">
    <source>
        <dbReference type="EMBL" id="MBW74204.1"/>
    </source>
</evidence>
<proteinExistence type="predicted"/>
<protein>
    <submittedName>
        <fullName evidence="1">Putative secreted protein</fullName>
    </submittedName>
</protein>